<evidence type="ECO:0000256" key="1">
    <source>
        <dbReference type="ARBA" id="ARBA00004141"/>
    </source>
</evidence>
<dbReference type="Proteomes" id="UP000015241">
    <property type="component" value="Unassembled WGS sequence"/>
</dbReference>
<dbReference type="Pfam" id="PF07690">
    <property type="entry name" value="MFS_1"/>
    <property type="match status" value="1"/>
</dbReference>
<keyword evidence="3" id="KW-0472">Membrane</keyword>
<dbReference type="HOGENOM" id="CLU_001265_1_1_1"/>
<dbReference type="InterPro" id="IPR011701">
    <property type="entry name" value="MFS"/>
</dbReference>
<feature type="transmembrane region" description="Helical" evidence="3">
    <location>
        <begin position="185"/>
        <end position="205"/>
    </location>
</feature>
<feature type="domain" description="Major facilitator superfamily (MFS) profile" evidence="4">
    <location>
        <begin position="257"/>
        <end position="432"/>
    </location>
</feature>
<keyword evidence="6" id="KW-1185">Reference proteome</keyword>
<feature type="transmembrane region" description="Helical" evidence="3">
    <location>
        <begin position="323"/>
        <end position="341"/>
    </location>
</feature>
<dbReference type="OrthoDB" id="6499973at2759"/>
<protein>
    <recommendedName>
        <fullName evidence="4">Major facilitator superfamily (MFS) profile domain-containing protein</fullName>
    </recommendedName>
</protein>
<name>S8E3S2_FOMSC</name>
<evidence type="ECO:0000259" key="4">
    <source>
        <dbReference type="PROSITE" id="PS50850"/>
    </source>
</evidence>
<dbReference type="SUPFAM" id="SSF103473">
    <property type="entry name" value="MFS general substrate transporter"/>
    <property type="match status" value="1"/>
</dbReference>
<dbReference type="Gene3D" id="1.20.1250.20">
    <property type="entry name" value="MFS general substrate transporter like domains"/>
    <property type="match status" value="2"/>
</dbReference>
<keyword evidence="3" id="KW-1133">Transmembrane helix</keyword>
<dbReference type="InParanoid" id="S8E3S2"/>
<keyword evidence="3" id="KW-0812">Transmembrane</keyword>
<feature type="transmembrane region" description="Helical" evidence="3">
    <location>
        <begin position="258"/>
        <end position="280"/>
    </location>
</feature>
<comment type="similarity">
    <text evidence="2">Belongs to the major facilitator superfamily. Monocarboxylate porter (TC 2.A.1.13) family.</text>
</comment>
<dbReference type="InterPro" id="IPR036259">
    <property type="entry name" value="MFS_trans_sf"/>
</dbReference>
<dbReference type="PROSITE" id="PS50850">
    <property type="entry name" value="MFS"/>
    <property type="match status" value="1"/>
</dbReference>
<feature type="transmembrane region" description="Helical" evidence="3">
    <location>
        <begin position="385"/>
        <end position="405"/>
    </location>
</feature>
<evidence type="ECO:0000313" key="6">
    <source>
        <dbReference type="Proteomes" id="UP000015241"/>
    </source>
</evidence>
<dbReference type="PANTHER" id="PTHR11360">
    <property type="entry name" value="MONOCARBOXYLATE TRANSPORTER"/>
    <property type="match status" value="1"/>
</dbReference>
<dbReference type="EMBL" id="KE504156">
    <property type="protein sequence ID" value="EPS99457.1"/>
    <property type="molecule type" value="Genomic_DNA"/>
</dbReference>
<dbReference type="eggNOG" id="KOG2504">
    <property type="taxonomic scope" value="Eukaryota"/>
</dbReference>
<dbReference type="InterPro" id="IPR020846">
    <property type="entry name" value="MFS_dom"/>
</dbReference>
<feature type="transmembrane region" description="Helical" evidence="3">
    <location>
        <begin position="46"/>
        <end position="67"/>
    </location>
</feature>
<dbReference type="AlphaFoldDB" id="S8E3S2"/>
<proteinExistence type="inferred from homology"/>
<feature type="transmembrane region" description="Helical" evidence="3">
    <location>
        <begin position="217"/>
        <end position="237"/>
    </location>
</feature>
<gene>
    <name evidence="5" type="ORF">FOMPIDRAFT_1124238</name>
</gene>
<sequence>MSDKYEAAVIEGPVTTAIIDSEKGSDEAVETKTSPNEPADVPDGGLWAWMAVLGGACTTFCTFGFSTSFGIFQDYFVQAGAGSASDVSWIGSIQLFLLFGMGLLSGRWFDQGYFKIEFFVGTILILLAVFMLSICDPSQYYGLVLTQGIVMGIGCGLTTTPALCLQSHYWRKRRALSLGLNRAHICVSGSSVGGVVMPIMLNRLFSGPAGFPWGTRAVAFLMLVLMTIANLIMWTRLPGTKDKGNQMPMRSVMVDPPYVLTVIATVIFFFGMYFPYFYLQTWVRLHGMSENLAFYTISILNAGAVCGRIIPNFVADYIGPYNLLIPIFYSCSILLFAMFGVTNVPAVIIFSFLYGFATGSANALIPPAMGILAQTEDETGLRIGMLFLATSFPILVGTPIDGALLGAANTWYKAILFSAVSKFLQNILLTYM</sequence>
<reference evidence="5 6" key="1">
    <citation type="journal article" date="2012" name="Science">
        <title>The Paleozoic origin of enzymatic lignin decomposition reconstructed from 31 fungal genomes.</title>
        <authorList>
            <person name="Floudas D."/>
            <person name="Binder M."/>
            <person name="Riley R."/>
            <person name="Barry K."/>
            <person name="Blanchette R.A."/>
            <person name="Henrissat B."/>
            <person name="Martinez A.T."/>
            <person name="Otillar R."/>
            <person name="Spatafora J.W."/>
            <person name="Yadav J.S."/>
            <person name="Aerts A."/>
            <person name="Benoit I."/>
            <person name="Boyd A."/>
            <person name="Carlson A."/>
            <person name="Copeland A."/>
            <person name="Coutinho P.M."/>
            <person name="de Vries R.P."/>
            <person name="Ferreira P."/>
            <person name="Findley K."/>
            <person name="Foster B."/>
            <person name="Gaskell J."/>
            <person name="Glotzer D."/>
            <person name="Gorecki P."/>
            <person name="Heitman J."/>
            <person name="Hesse C."/>
            <person name="Hori C."/>
            <person name="Igarashi K."/>
            <person name="Jurgens J.A."/>
            <person name="Kallen N."/>
            <person name="Kersten P."/>
            <person name="Kohler A."/>
            <person name="Kuees U."/>
            <person name="Kumar T.K.A."/>
            <person name="Kuo A."/>
            <person name="LaButti K."/>
            <person name="Larrondo L.F."/>
            <person name="Lindquist E."/>
            <person name="Ling A."/>
            <person name="Lombard V."/>
            <person name="Lucas S."/>
            <person name="Lundell T."/>
            <person name="Martin R."/>
            <person name="McLaughlin D.J."/>
            <person name="Morgenstern I."/>
            <person name="Morin E."/>
            <person name="Murat C."/>
            <person name="Nagy L.G."/>
            <person name="Nolan M."/>
            <person name="Ohm R.A."/>
            <person name="Patyshakuliyeva A."/>
            <person name="Rokas A."/>
            <person name="Ruiz-Duenas F.J."/>
            <person name="Sabat G."/>
            <person name="Salamov A."/>
            <person name="Samejima M."/>
            <person name="Schmutz J."/>
            <person name="Slot J.C."/>
            <person name="St John F."/>
            <person name="Stenlid J."/>
            <person name="Sun H."/>
            <person name="Sun S."/>
            <person name="Syed K."/>
            <person name="Tsang A."/>
            <person name="Wiebenga A."/>
            <person name="Young D."/>
            <person name="Pisabarro A."/>
            <person name="Eastwood D.C."/>
            <person name="Martin F."/>
            <person name="Cullen D."/>
            <person name="Grigoriev I.V."/>
            <person name="Hibbett D.S."/>
        </authorList>
    </citation>
    <scope>NUCLEOTIDE SEQUENCE</scope>
    <source>
        <strain evidence="6">FP-58527</strain>
    </source>
</reference>
<feature type="transmembrane region" description="Helical" evidence="3">
    <location>
        <begin position="347"/>
        <end position="373"/>
    </location>
</feature>
<organism evidence="5 6">
    <name type="scientific">Fomitopsis schrenkii</name>
    <name type="common">Brown rot fungus</name>
    <dbReference type="NCBI Taxonomy" id="2126942"/>
    <lineage>
        <taxon>Eukaryota</taxon>
        <taxon>Fungi</taxon>
        <taxon>Dikarya</taxon>
        <taxon>Basidiomycota</taxon>
        <taxon>Agaricomycotina</taxon>
        <taxon>Agaricomycetes</taxon>
        <taxon>Polyporales</taxon>
        <taxon>Fomitopsis</taxon>
    </lineage>
</organism>
<evidence type="ECO:0000313" key="5">
    <source>
        <dbReference type="EMBL" id="EPS99457.1"/>
    </source>
</evidence>
<dbReference type="InterPro" id="IPR050327">
    <property type="entry name" value="Proton-linked_MCT"/>
</dbReference>
<feature type="transmembrane region" description="Helical" evidence="3">
    <location>
        <begin position="87"/>
        <end position="104"/>
    </location>
</feature>
<feature type="transmembrane region" description="Helical" evidence="3">
    <location>
        <begin position="292"/>
        <end position="311"/>
    </location>
</feature>
<dbReference type="PANTHER" id="PTHR11360:SF234">
    <property type="entry name" value="MFS-TYPE TRANSPORTER DBAD-RELATED"/>
    <property type="match status" value="1"/>
</dbReference>
<feature type="transmembrane region" description="Helical" evidence="3">
    <location>
        <begin position="116"/>
        <end position="134"/>
    </location>
</feature>
<accession>S8E3S2</accession>
<comment type="subcellular location">
    <subcellularLocation>
        <location evidence="1">Membrane</location>
        <topology evidence="1">Multi-pass membrane protein</topology>
    </subcellularLocation>
</comment>
<feature type="transmembrane region" description="Helical" evidence="3">
    <location>
        <begin position="140"/>
        <end position="165"/>
    </location>
</feature>
<dbReference type="GO" id="GO:0022857">
    <property type="term" value="F:transmembrane transporter activity"/>
    <property type="evidence" value="ECO:0007669"/>
    <property type="project" value="InterPro"/>
</dbReference>
<evidence type="ECO:0000256" key="2">
    <source>
        <dbReference type="ARBA" id="ARBA00006727"/>
    </source>
</evidence>
<dbReference type="GO" id="GO:0016020">
    <property type="term" value="C:membrane"/>
    <property type="evidence" value="ECO:0007669"/>
    <property type="project" value="UniProtKB-SubCell"/>
</dbReference>
<evidence type="ECO:0000256" key="3">
    <source>
        <dbReference type="SAM" id="Phobius"/>
    </source>
</evidence>